<dbReference type="Gene3D" id="3.80.10.10">
    <property type="entry name" value="Ribonuclease Inhibitor"/>
    <property type="match status" value="1"/>
</dbReference>
<evidence type="ECO:0000313" key="2">
    <source>
        <dbReference type="Proteomes" id="UP001151518"/>
    </source>
</evidence>
<dbReference type="Proteomes" id="UP001151518">
    <property type="component" value="Unassembled WGS sequence"/>
</dbReference>
<accession>A0A9W8GA87</accession>
<dbReference type="OrthoDB" id="5600363at2759"/>
<sequence>MHITEIPPDIAIALLRYAAETPVPSLDAWRGTLALARVCRQWRTIAVPIAYSQAFVKCIGPADQQSSWQSNIPLIRATNYTHLVKQLKVSANTQGAEPIGFLRGLVALLDLDTFLWPMVRAFELSTSQSSPENDTDDDLSLDEEAAQYAALIVTNMPRLEKLNILNVYGQNTVFANVLMHHTRVLQRLAVHGLVLTPMPTFSSQLTSLTLRATAMLSLHFACISAGMLRYLEILQMSNSFNWGLFRSAGGKLDIKGIAFASLRHLRLSYIEEAEQLVLEDSVLSRQQRNDVQARSRQLSLCFPQLEKLDIAFCPPLCTLLTQAMFAETLKRIDVHGRADVAQALANLRVPTPLEHLSFEIYASSRAVDQGELPANSELAISSLTRLLHRLATGTLRTSLTLASDIEIATTEQIDWKPLTSLTITSPIKLSVLWRLIQDLPKLHTLIVSNLVIDSIPLETESLIPDLLSQKNKQKDVIAFSVHKSIEVLYLFYNEESTQSDQAVLVVQHLLMGMPKLKHFETNKHAIDMAKLFVQEFRAEYRHLDNTKLGRDYCTQVCE</sequence>
<proteinExistence type="predicted"/>
<evidence type="ECO:0000313" key="1">
    <source>
        <dbReference type="EMBL" id="KAJ2679283.1"/>
    </source>
</evidence>
<comment type="caution">
    <text evidence="1">The sequence shown here is derived from an EMBL/GenBank/DDBJ whole genome shotgun (WGS) entry which is preliminary data.</text>
</comment>
<reference evidence="1" key="1">
    <citation type="submission" date="2022-07" db="EMBL/GenBank/DDBJ databases">
        <title>Phylogenomic reconstructions and comparative analyses of Kickxellomycotina fungi.</title>
        <authorList>
            <person name="Reynolds N.K."/>
            <person name="Stajich J.E."/>
            <person name="Barry K."/>
            <person name="Grigoriev I.V."/>
            <person name="Crous P."/>
            <person name="Smith M.E."/>
        </authorList>
    </citation>
    <scope>NUCLEOTIDE SEQUENCE</scope>
    <source>
        <strain evidence="1">NRRL 3115</strain>
    </source>
</reference>
<gene>
    <name evidence="1" type="ORF">GGI25_001639</name>
</gene>
<organism evidence="1 2">
    <name type="scientific">Coemansia spiralis</name>
    <dbReference type="NCBI Taxonomy" id="417178"/>
    <lineage>
        <taxon>Eukaryota</taxon>
        <taxon>Fungi</taxon>
        <taxon>Fungi incertae sedis</taxon>
        <taxon>Zoopagomycota</taxon>
        <taxon>Kickxellomycotina</taxon>
        <taxon>Kickxellomycetes</taxon>
        <taxon>Kickxellales</taxon>
        <taxon>Kickxellaceae</taxon>
        <taxon>Coemansia</taxon>
    </lineage>
</organism>
<dbReference type="EMBL" id="JANBTW010000013">
    <property type="protein sequence ID" value="KAJ2679283.1"/>
    <property type="molecule type" value="Genomic_DNA"/>
</dbReference>
<protein>
    <recommendedName>
        <fullName evidence="3">F-box domain-containing protein</fullName>
    </recommendedName>
</protein>
<dbReference type="SUPFAM" id="SSF52058">
    <property type="entry name" value="L domain-like"/>
    <property type="match status" value="1"/>
</dbReference>
<name>A0A9W8GA87_9FUNG</name>
<dbReference type="InterPro" id="IPR032675">
    <property type="entry name" value="LRR_dom_sf"/>
</dbReference>
<evidence type="ECO:0008006" key="3">
    <source>
        <dbReference type="Google" id="ProtNLM"/>
    </source>
</evidence>
<dbReference type="AlphaFoldDB" id="A0A9W8GA87"/>